<evidence type="ECO:0000313" key="3">
    <source>
        <dbReference type="Proteomes" id="UP001564657"/>
    </source>
</evidence>
<keyword evidence="3" id="KW-1185">Reference proteome</keyword>
<dbReference type="Proteomes" id="UP001564657">
    <property type="component" value="Unassembled WGS sequence"/>
</dbReference>
<dbReference type="PANTHER" id="PTHR38451">
    <property type="entry name" value="TRNA (ADENINE(22)-N(1))-METHYLTRANSFERASE"/>
    <property type="match status" value="1"/>
</dbReference>
<name>A0ABV4BN13_9CLOT</name>
<keyword evidence="1" id="KW-0175">Coiled coil</keyword>
<dbReference type="Pfam" id="PF12847">
    <property type="entry name" value="Methyltransf_18"/>
    <property type="match status" value="1"/>
</dbReference>
<dbReference type="InterPro" id="IPR006901">
    <property type="entry name" value="TrmK"/>
</dbReference>
<dbReference type="PIRSF" id="PIRSF018637">
    <property type="entry name" value="TrmK"/>
    <property type="match status" value="1"/>
</dbReference>
<reference evidence="2 3" key="1">
    <citation type="submission" date="2024-08" db="EMBL/GenBank/DDBJ databases">
        <title>Clostridium lapicellarii sp. nov., and Clostridium renhuaiense sp. nov., two species isolated from the mud in a fermentation cellar used for producing sauce-flavour Chinese liquors.</title>
        <authorList>
            <person name="Yang F."/>
            <person name="Wang H."/>
            <person name="Chen L.Q."/>
            <person name="Zhou N."/>
            <person name="Lu J.J."/>
            <person name="Pu X.X."/>
            <person name="Wan B."/>
            <person name="Wang L."/>
            <person name="Liu S.J."/>
        </authorList>
    </citation>
    <scope>NUCLEOTIDE SEQUENCE [LARGE SCALE GENOMIC DNA]</scope>
    <source>
        <strain evidence="2 3">MT-5</strain>
    </source>
</reference>
<dbReference type="InterPro" id="IPR029063">
    <property type="entry name" value="SAM-dependent_MTases_sf"/>
</dbReference>
<gene>
    <name evidence="2" type="ORF">AB8U03_01845</name>
</gene>
<protein>
    <submittedName>
        <fullName evidence="2">tRNA (Adenine(22)-N(1))-methyltransferase TrmK</fullName>
    </submittedName>
</protein>
<comment type="caution">
    <text evidence="2">The sequence shown here is derived from an EMBL/GenBank/DDBJ whole genome shotgun (WGS) entry which is preliminary data.</text>
</comment>
<proteinExistence type="predicted"/>
<accession>A0ABV4BN13</accession>
<evidence type="ECO:0000256" key="1">
    <source>
        <dbReference type="SAM" id="Coils"/>
    </source>
</evidence>
<dbReference type="EMBL" id="JBGEWD010000001">
    <property type="protein sequence ID" value="MEY7998950.1"/>
    <property type="molecule type" value="Genomic_DNA"/>
</dbReference>
<evidence type="ECO:0000313" key="2">
    <source>
        <dbReference type="EMBL" id="MEY7998950.1"/>
    </source>
</evidence>
<dbReference type="Gene3D" id="3.40.50.150">
    <property type="entry name" value="Vaccinia Virus protein VP39"/>
    <property type="match status" value="1"/>
</dbReference>
<sequence>MDISLRLKIVAQMVDNCDCAADIGTDHGYIPIYLIKNNICKKAIASDINVGPIERAKLNVKLENLEDKIDCRLGSGLSTISPGEAEEVIIAGMGGNLIRDIIENHMEVFKKSRSFILQPMQNSEVLREYIYKRGFKIADEELCIDENRFYEIIKIEYDTVVKKVDSIFYEVGKILVEKRHKYLFEFIENKIKNCNKIILNIKDNTESANKRKKDLEVRIKRLQELISCI</sequence>
<dbReference type="SUPFAM" id="SSF53335">
    <property type="entry name" value="S-adenosyl-L-methionine-dependent methyltransferases"/>
    <property type="match status" value="1"/>
</dbReference>
<organism evidence="2 3">
    <name type="scientific">Clostridium moutaii</name>
    <dbReference type="NCBI Taxonomy" id="3240932"/>
    <lineage>
        <taxon>Bacteria</taxon>
        <taxon>Bacillati</taxon>
        <taxon>Bacillota</taxon>
        <taxon>Clostridia</taxon>
        <taxon>Eubacteriales</taxon>
        <taxon>Clostridiaceae</taxon>
        <taxon>Clostridium</taxon>
    </lineage>
</organism>
<feature type="coiled-coil region" evidence="1">
    <location>
        <begin position="198"/>
        <end position="225"/>
    </location>
</feature>
<dbReference type="RefSeq" id="WP_369702823.1">
    <property type="nucleotide sequence ID" value="NZ_JBGEWD010000001.1"/>
</dbReference>
<dbReference type="PANTHER" id="PTHR38451:SF1">
    <property type="entry name" value="TRNA (ADENINE(22)-N(1))-METHYLTRANSFERASE"/>
    <property type="match status" value="1"/>
</dbReference>